<sequence>MTSRCGIGEFRLIQRSANGVADAMAKEAAKEHMNHPSLEQSCTDGTVACAAAYVYYDIRKKCEGSLCYDFSNNGEIPKPAICSGVTWGWKNPFCFLYHMAFLMDWMRNLEVGIPAVKPRPFATLFLNDGFVRNEYNETRTTQEYLECSSSNSKNIITPSPNHHHFRHSHLHLKPLINIFSSSSSSSSSYLKVIPHHLGRTTSLVVLKISSFLSKLLDVQVYGWSKLEKTLEKVCESWSLDKCLGDLEASFTLR</sequence>
<protein>
    <recommendedName>
        <fullName evidence="3">RNase H type-1 domain-containing protein</fullName>
    </recommendedName>
</protein>
<evidence type="ECO:0000313" key="1">
    <source>
        <dbReference type="EMBL" id="MED6131967.1"/>
    </source>
</evidence>
<comment type="caution">
    <text evidence="1">The sequence shown here is derived from an EMBL/GenBank/DDBJ whole genome shotgun (WGS) entry which is preliminary data.</text>
</comment>
<accession>A0ABU6S6R3</accession>
<dbReference type="Proteomes" id="UP001341840">
    <property type="component" value="Unassembled WGS sequence"/>
</dbReference>
<keyword evidence="2" id="KW-1185">Reference proteome</keyword>
<organism evidence="1 2">
    <name type="scientific">Stylosanthes scabra</name>
    <dbReference type="NCBI Taxonomy" id="79078"/>
    <lineage>
        <taxon>Eukaryota</taxon>
        <taxon>Viridiplantae</taxon>
        <taxon>Streptophyta</taxon>
        <taxon>Embryophyta</taxon>
        <taxon>Tracheophyta</taxon>
        <taxon>Spermatophyta</taxon>
        <taxon>Magnoliopsida</taxon>
        <taxon>eudicotyledons</taxon>
        <taxon>Gunneridae</taxon>
        <taxon>Pentapetalae</taxon>
        <taxon>rosids</taxon>
        <taxon>fabids</taxon>
        <taxon>Fabales</taxon>
        <taxon>Fabaceae</taxon>
        <taxon>Papilionoideae</taxon>
        <taxon>50 kb inversion clade</taxon>
        <taxon>dalbergioids sensu lato</taxon>
        <taxon>Dalbergieae</taxon>
        <taxon>Pterocarpus clade</taxon>
        <taxon>Stylosanthes</taxon>
    </lineage>
</organism>
<proteinExistence type="predicted"/>
<evidence type="ECO:0008006" key="3">
    <source>
        <dbReference type="Google" id="ProtNLM"/>
    </source>
</evidence>
<dbReference type="EMBL" id="JASCZI010060455">
    <property type="protein sequence ID" value="MED6131967.1"/>
    <property type="molecule type" value="Genomic_DNA"/>
</dbReference>
<name>A0ABU6S6R3_9FABA</name>
<reference evidence="1 2" key="1">
    <citation type="journal article" date="2023" name="Plants (Basel)">
        <title>Bridging the Gap: Combining Genomics and Transcriptomics Approaches to Understand Stylosanthes scabra, an Orphan Legume from the Brazilian Caatinga.</title>
        <authorList>
            <person name="Ferreira-Neto J.R.C."/>
            <person name="da Silva M.D."/>
            <person name="Binneck E."/>
            <person name="de Melo N.F."/>
            <person name="da Silva R.H."/>
            <person name="de Melo A.L.T.M."/>
            <person name="Pandolfi V."/>
            <person name="Bustamante F.O."/>
            <person name="Brasileiro-Vidal A.C."/>
            <person name="Benko-Iseppon A.M."/>
        </authorList>
    </citation>
    <scope>NUCLEOTIDE SEQUENCE [LARGE SCALE GENOMIC DNA]</scope>
    <source>
        <tissue evidence="1">Leaves</tissue>
    </source>
</reference>
<gene>
    <name evidence="1" type="ORF">PIB30_014868</name>
</gene>
<evidence type="ECO:0000313" key="2">
    <source>
        <dbReference type="Proteomes" id="UP001341840"/>
    </source>
</evidence>